<dbReference type="EMBL" id="JAUEDM010000003">
    <property type="protein sequence ID" value="KAK3321678.1"/>
    <property type="molecule type" value="Genomic_DNA"/>
</dbReference>
<feature type="chain" id="PRO_5042035617" evidence="1">
    <location>
        <begin position="28"/>
        <end position="202"/>
    </location>
</feature>
<organism evidence="2 3">
    <name type="scientific">Apodospora peruviana</name>
    <dbReference type="NCBI Taxonomy" id="516989"/>
    <lineage>
        <taxon>Eukaryota</taxon>
        <taxon>Fungi</taxon>
        <taxon>Dikarya</taxon>
        <taxon>Ascomycota</taxon>
        <taxon>Pezizomycotina</taxon>
        <taxon>Sordariomycetes</taxon>
        <taxon>Sordariomycetidae</taxon>
        <taxon>Sordariales</taxon>
        <taxon>Lasiosphaeriaceae</taxon>
        <taxon>Apodospora</taxon>
    </lineage>
</organism>
<feature type="signal peptide" evidence="1">
    <location>
        <begin position="1"/>
        <end position="27"/>
    </location>
</feature>
<protein>
    <submittedName>
        <fullName evidence="2">Uncharacterized protein</fullName>
    </submittedName>
</protein>
<proteinExistence type="predicted"/>
<gene>
    <name evidence="2" type="ORF">B0H66DRAFT_178914</name>
</gene>
<reference evidence="2" key="2">
    <citation type="submission" date="2023-06" db="EMBL/GenBank/DDBJ databases">
        <authorList>
            <consortium name="Lawrence Berkeley National Laboratory"/>
            <person name="Haridas S."/>
            <person name="Hensen N."/>
            <person name="Bonometti L."/>
            <person name="Westerberg I."/>
            <person name="Brannstrom I.O."/>
            <person name="Guillou S."/>
            <person name="Cros-Aarteil S."/>
            <person name="Calhoun S."/>
            <person name="Kuo A."/>
            <person name="Mondo S."/>
            <person name="Pangilinan J."/>
            <person name="Riley R."/>
            <person name="Labutti K."/>
            <person name="Andreopoulos B."/>
            <person name="Lipzen A."/>
            <person name="Chen C."/>
            <person name="Yanf M."/>
            <person name="Daum C."/>
            <person name="Ng V."/>
            <person name="Clum A."/>
            <person name="Steindorff A."/>
            <person name="Ohm R."/>
            <person name="Martin F."/>
            <person name="Silar P."/>
            <person name="Natvig D."/>
            <person name="Lalanne C."/>
            <person name="Gautier V."/>
            <person name="Ament-Velasquez S.L."/>
            <person name="Kruys A."/>
            <person name="Hutchinson M.I."/>
            <person name="Powell A.J."/>
            <person name="Barry K."/>
            <person name="Miller A.N."/>
            <person name="Grigoriev I.V."/>
            <person name="Debuchy R."/>
            <person name="Gladieux P."/>
            <person name="Thoren M.H."/>
            <person name="Johannesson H."/>
        </authorList>
    </citation>
    <scope>NUCLEOTIDE SEQUENCE</scope>
    <source>
        <strain evidence="2">CBS 118394</strain>
    </source>
</reference>
<dbReference type="AlphaFoldDB" id="A0AAE0M7Q5"/>
<evidence type="ECO:0000313" key="3">
    <source>
        <dbReference type="Proteomes" id="UP001283341"/>
    </source>
</evidence>
<evidence type="ECO:0000313" key="2">
    <source>
        <dbReference type="EMBL" id="KAK3321678.1"/>
    </source>
</evidence>
<keyword evidence="3" id="KW-1185">Reference proteome</keyword>
<keyword evidence="1" id="KW-0732">Signal</keyword>
<name>A0AAE0M7Q5_9PEZI</name>
<dbReference type="PANTHER" id="PTHR35605">
    <property type="entry name" value="ECP2 EFFECTOR PROTEIN DOMAIN-CONTAINING PROTEIN-RELATED"/>
    <property type="match status" value="1"/>
</dbReference>
<comment type="caution">
    <text evidence="2">The sequence shown here is derived from an EMBL/GenBank/DDBJ whole genome shotgun (WGS) entry which is preliminary data.</text>
</comment>
<dbReference type="PANTHER" id="PTHR35605:SF1">
    <property type="entry name" value="ECP2 EFFECTOR PROTEIN DOMAIN-CONTAINING PROTEIN-RELATED"/>
    <property type="match status" value="1"/>
</dbReference>
<sequence length="202" mass="22219">MLSIASFFMVFLAVLVLGLEAPLPGYAVEEITWEVQAFADGTMVNVTGTIEQVYDKLVKINPDFLNTVANITDTVTELRVAGTEHLDPGVSCGPNGHREWDRCYPKPIADGIKYLRGVPGSPANGPGPGACGRVSCSWKSAIWWCNDNDHTYTLNSFGDIANCAAGILEHCSYVEKNWEYVIGMNFMPNNWNCIVRFDSDDC</sequence>
<reference evidence="2" key="1">
    <citation type="journal article" date="2023" name="Mol. Phylogenet. Evol.">
        <title>Genome-scale phylogeny and comparative genomics of the fungal order Sordariales.</title>
        <authorList>
            <person name="Hensen N."/>
            <person name="Bonometti L."/>
            <person name="Westerberg I."/>
            <person name="Brannstrom I.O."/>
            <person name="Guillou S."/>
            <person name="Cros-Aarteil S."/>
            <person name="Calhoun S."/>
            <person name="Haridas S."/>
            <person name="Kuo A."/>
            <person name="Mondo S."/>
            <person name="Pangilinan J."/>
            <person name="Riley R."/>
            <person name="LaButti K."/>
            <person name="Andreopoulos B."/>
            <person name="Lipzen A."/>
            <person name="Chen C."/>
            <person name="Yan M."/>
            <person name="Daum C."/>
            <person name="Ng V."/>
            <person name="Clum A."/>
            <person name="Steindorff A."/>
            <person name="Ohm R.A."/>
            <person name="Martin F."/>
            <person name="Silar P."/>
            <person name="Natvig D.O."/>
            <person name="Lalanne C."/>
            <person name="Gautier V."/>
            <person name="Ament-Velasquez S.L."/>
            <person name="Kruys A."/>
            <person name="Hutchinson M.I."/>
            <person name="Powell A.J."/>
            <person name="Barry K."/>
            <person name="Miller A.N."/>
            <person name="Grigoriev I.V."/>
            <person name="Debuchy R."/>
            <person name="Gladieux P."/>
            <person name="Hiltunen Thoren M."/>
            <person name="Johannesson H."/>
        </authorList>
    </citation>
    <scope>NUCLEOTIDE SEQUENCE</scope>
    <source>
        <strain evidence="2">CBS 118394</strain>
    </source>
</reference>
<dbReference type="Proteomes" id="UP001283341">
    <property type="component" value="Unassembled WGS sequence"/>
</dbReference>
<accession>A0AAE0M7Q5</accession>
<evidence type="ECO:0000256" key="1">
    <source>
        <dbReference type="SAM" id="SignalP"/>
    </source>
</evidence>